<evidence type="ECO:0000313" key="3">
    <source>
        <dbReference type="Proteomes" id="UP000799324"/>
    </source>
</evidence>
<gene>
    <name evidence="2" type="ORF">K491DRAFT_595229</name>
</gene>
<feature type="compositionally biased region" description="Polar residues" evidence="1">
    <location>
        <begin position="44"/>
        <end position="59"/>
    </location>
</feature>
<dbReference type="Proteomes" id="UP000799324">
    <property type="component" value="Unassembled WGS sequence"/>
</dbReference>
<reference evidence="2" key="1">
    <citation type="journal article" date="2020" name="Stud. Mycol.">
        <title>101 Dothideomycetes genomes: a test case for predicting lifestyles and emergence of pathogens.</title>
        <authorList>
            <person name="Haridas S."/>
            <person name="Albert R."/>
            <person name="Binder M."/>
            <person name="Bloem J."/>
            <person name="Labutti K."/>
            <person name="Salamov A."/>
            <person name="Andreopoulos B."/>
            <person name="Baker S."/>
            <person name="Barry K."/>
            <person name="Bills G."/>
            <person name="Bluhm B."/>
            <person name="Cannon C."/>
            <person name="Castanera R."/>
            <person name="Culley D."/>
            <person name="Daum C."/>
            <person name="Ezra D."/>
            <person name="Gonzalez J."/>
            <person name="Henrissat B."/>
            <person name="Kuo A."/>
            <person name="Liang C."/>
            <person name="Lipzen A."/>
            <person name="Lutzoni F."/>
            <person name="Magnuson J."/>
            <person name="Mondo S."/>
            <person name="Nolan M."/>
            <person name="Ohm R."/>
            <person name="Pangilinan J."/>
            <person name="Park H.-J."/>
            <person name="Ramirez L."/>
            <person name="Alfaro M."/>
            <person name="Sun H."/>
            <person name="Tritt A."/>
            <person name="Yoshinaga Y."/>
            <person name="Zwiers L.-H."/>
            <person name="Turgeon B."/>
            <person name="Goodwin S."/>
            <person name="Spatafora J."/>
            <person name="Crous P."/>
            <person name="Grigoriev I."/>
        </authorList>
    </citation>
    <scope>NUCLEOTIDE SEQUENCE</scope>
    <source>
        <strain evidence="2">CBS 122681</strain>
    </source>
</reference>
<organism evidence="2 3">
    <name type="scientific">Lophiostoma macrostomum CBS 122681</name>
    <dbReference type="NCBI Taxonomy" id="1314788"/>
    <lineage>
        <taxon>Eukaryota</taxon>
        <taxon>Fungi</taxon>
        <taxon>Dikarya</taxon>
        <taxon>Ascomycota</taxon>
        <taxon>Pezizomycotina</taxon>
        <taxon>Dothideomycetes</taxon>
        <taxon>Pleosporomycetidae</taxon>
        <taxon>Pleosporales</taxon>
        <taxon>Lophiostomataceae</taxon>
        <taxon>Lophiostoma</taxon>
    </lineage>
</organism>
<name>A0A6A6TEK3_9PLEO</name>
<dbReference type="EMBL" id="MU004326">
    <property type="protein sequence ID" value="KAF2657343.1"/>
    <property type="molecule type" value="Genomic_DNA"/>
</dbReference>
<keyword evidence="3" id="KW-1185">Reference proteome</keyword>
<proteinExistence type="predicted"/>
<dbReference type="OrthoDB" id="444631at2759"/>
<feature type="region of interest" description="Disordered" evidence="1">
    <location>
        <begin position="33"/>
        <end position="59"/>
    </location>
</feature>
<evidence type="ECO:0000313" key="2">
    <source>
        <dbReference type="EMBL" id="KAF2657343.1"/>
    </source>
</evidence>
<dbReference type="AlphaFoldDB" id="A0A6A6TEK3"/>
<feature type="non-terminal residue" evidence="2">
    <location>
        <position position="1"/>
    </location>
</feature>
<protein>
    <submittedName>
        <fullName evidence="2">Uncharacterized protein</fullName>
    </submittedName>
</protein>
<evidence type="ECO:0000256" key="1">
    <source>
        <dbReference type="SAM" id="MobiDB-lite"/>
    </source>
</evidence>
<accession>A0A6A6TEK3</accession>
<sequence length="107" mass="11661">WCTAEMCTAVIVASLPGLKNLIFKSAKPANTSYERNNHGYMQTGPYQPSLKESYNGQTARGNMDDEVELVFLDRKGSPLSTGTRTGAKDAQDGVTVTTDVKVTRDML</sequence>